<dbReference type="InterPro" id="IPR023271">
    <property type="entry name" value="Aquaporin-like"/>
</dbReference>
<dbReference type="Proteomes" id="UP001151752">
    <property type="component" value="Chromosome 2"/>
</dbReference>
<comment type="subcellular location">
    <subcellularLocation>
        <location evidence="1">Membrane</location>
        <topology evidence="1">Multi-pass membrane protein</topology>
    </subcellularLocation>
</comment>
<evidence type="ECO:0000256" key="5">
    <source>
        <dbReference type="ARBA" id="ARBA00022989"/>
    </source>
</evidence>
<dbReference type="AlphaFoldDB" id="A0A9Q0TFN3"/>
<evidence type="ECO:0000256" key="2">
    <source>
        <dbReference type="ARBA" id="ARBA00022448"/>
    </source>
</evidence>
<evidence type="ECO:0000256" key="4">
    <source>
        <dbReference type="ARBA" id="ARBA00022737"/>
    </source>
</evidence>
<evidence type="ECO:0000256" key="1">
    <source>
        <dbReference type="ARBA" id="ARBA00004141"/>
    </source>
</evidence>
<dbReference type="SUPFAM" id="SSF81338">
    <property type="entry name" value="Aquaporin-like"/>
    <property type="match status" value="1"/>
</dbReference>
<keyword evidence="6 9" id="KW-0472">Membrane</keyword>
<keyword evidence="4" id="KW-0677">Repeat</keyword>
<feature type="transmembrane region" description="Helical" evidence="9">
    <location>
        <begin position="12"/>
        <end position="35"/>
    </location>
</feature>
<reference evidence="10" key="1">
    <citation type="submission" date="2022-11" db="EMBL/GenBank/DDBJ databases">
        <authorList>
            <person name="Hyden B.L."/>
            <person name="Feng K."/>
            <person name="Yates T."/>
            <person name="Jawdy S."/>
            <person name="Smart L.B."/>
            <person name="Muchero W."/>
        </authorList>
    </citation>
    <scope>NUCLEOTIDE SEQUENCE</scope>
    <source>
        <tissue evidence="10">Shoot tip</tissue>
    </source>
</reference>
<evidence type="ECO:0000256" key="6">
    <source>
        <dbReference type="ARBA" id="ARBA00023136"/>
    </source>
</evidence>
<dbReference type="PANTHER" id="PTHR46739:SF2">
    <property type="entry name" value="MAJOR INTRINSIC PROTEIN (MIP) FAMILY TRANSPORTER"/>
    <property type="match status" value="1"/>
</dbReference>
<proteinExistence type="inferred from homology"/>
<evidence type="ECO:0000256" key="7">
    <source>
        <dbReference type="ARBA" id="ARBA00024030"/>
    </source>
</evidence>
<feature type="transmembrane region" description="Helical" evidence="9">
    <location>
        <begin position="88"/>
        <end position="111"/>
    </location>
</feature>
<dbReference type="Pfam" id="PF00230">
    <property type="entry name" value="MIP"/>
    <property type="match status" value="1"/>
</dbReference>
<gene>
    <name evidence="10" type="ORF">OIU74_011607</name>
</gene>
<keyword evidence="3 8" id="KW-0812">Transmembrane</keyword>
<protein>
    <submittedName>
        <fullName evidence="10">SIP2.1 putative-RELATED</fullName>
    </submittedName>
</protein>
<dbReference type="GO" id="GO:0016020">
    <property type="term" value="C:membrane"/>
    <property type="evidence" value="ECO:0007669"/>
    <property type="project" value="UniProtKB-SubCell"/>
</dbReference>
<dbReference type="EMBL" id="JAPFFM010000015">
    <property type="protein sequence ID" value="KAJ6710778.1"/>
    <property type="molecule type" value="Genomic_DNA"/>
</dbReference>
<evidence type="ECO:0000313" key="11">
    <source>
        <dbReference type="Proteomes" id="UP001151752"/>
    </source>
</evidence>
<evidence type="ECO:0000256" key="8">
    <source>
        <dbReference type="RuleBase" id="RU000477"/>
    </source>
</evidence>
<dbReference type="PRINTS" id="PR00783">
    <property type="entry name" value="MINTRINSICP"/>
</dbReference>
<feature type="transmembrane region" description="Helical" evidence="9">
    <location>
        <begin position="131"/>
        <end position="155"/>
    </location>
</feature>
<dbReference type="PANTHER" id="PTHR46739">
    <property type="entry name" value="AQUAPORIN SIP1-1"/>
    <property type="match status" value="1"/>
</dbReference>
<dbReference type="InterPro" id="IPR044222">
    <property type="entry name" value="SIP1-1/2-like"/>
</dbReference>
<evidence type="ECO:0000256" key="9">
    <source>
        <dbReference type="SAM" id="Phobius"/>
    </source>
</evidence>
<evidence type="ECO:0000256" key="3">
    <source>
        <dbReference type="ARBA" id="ARBA00022692"/>
    </source>
</evidence>
<name>A0A9Q0TFN3_9ROSI</name>
<keyword evidence="5 9" id="KW-1133">Transmembrane helix</keyword>
<accession>A0A9Q0TFN3</accession>
<dbReference type="InterPro" id="IPR000425">
    <property type="entry name" value="MIP"/>
</dbReference>
<keyword evidence="11" id="KW-1185">Reference proteome</keyword>
<feature type="transmembrane region" description="Helical" evidence="9">
    <location>
        <begin position="42"/>
        <end position="68"/>
    </location>
</feature>
<evidence type="ECO:0000313" key="10">
    <source>
        <dbReference type="EMBL" id="KAJ6710778.1"/>
    </source>
</evidence>
<feature type="transmembrane region" description="Helical" evidence="9">
    <location>
        <begin position="186"/>
        <end position="207"/>
    </location>
</feature>
<dbReference type="Gene3D" id="1.20.1080.10">
    <property type="entry name" value="Glycerol uptake facilitator protein"/>
    <property type="match status" value="2"/>
</dbReference>
<sequence>MGAIKGAIVDGILTAMWVFSVPLLGVFSSITANYVGVEAMSIAALFITINVAALLMLTFSLIGAALGGASFNPATTITLYMAGLKPDASLMSMALSFPAQAAGGVGGAMAIRGVMPHHHRHVLKGGPSLRVDLHTGAIAEGVWLLAVATVGLVMAGGKYTGPSMNPANAYGWAYLGNRHTTWDFFYVYWICPFIGAVLAAFVSKFLFKAAPIKEKKS</sequence>
<dbReference type="GO" id="GO:0015250">
    <property type="term" value="F:water channel activity"/>
    <property type="evidence" value="ECO:0007669"/>
    <property type="project" value="InterPro"/>
</dbReference>
<reference evidence="10" key="2">
    <citation type="journal article" date="2023" name="Int. J. Mol. Sci.">
        <title>De Novo Assembly and Annotation of 11 Diverse Shrub Willow (Salix) Genomes Reveals Novel Gene Organization in Sex-Linked Regions.</title>
        <authorList>
            <person name="Hyden B."/>
            <person name="Feng K."/>
            <person name="Yates T.B."/>
            <person name="Jawdy S."/>
            <person name="Cereghino C."/>
            <person name="Smart L.B."/>
            <person name="Muchero W."/>
        </authorList>
    </citation>
    <scope>NUCLEOTIDE SEQUENCE</scope>
    <source>
        <tissue evidence="10">Shoot tip</tissue>
    </source>
</reference>
<comment type="caution">
    <text evidence="10">The sequence shown here is derived from an EMBL/GenBank/DDBJ whole genome shotgun (WGS) entry which is preliminary data.</text>
</comment>
<organism evidence="10 11">
    <name type="scientific">Salix koriyanagi</name>
    <dbReference type="NCBI Taxonomy" id="2511006"/>
    <lineage>
        <taxon>Eukaryota</taxon>
        <taxon>Viridiplantae</taxon>
        <taxon>Streptophyta</taxon>
        <taxon>Embryophyta</taxon>
        <taxon>Tracheophyta</taxon>
        <taxon>Spermatophyta</taxon>
        <taxon>Magnoliopsida</taxon>
        <taxon>eudicotyledons</taxon>
        <taxon>Gunneridae</taxon>
        <taxon>Pentapetalae</taxon>
        <taxon>rosids</taxon>
        <taxon>fabids</taxon>
        <taxon>Malpighiales</taxon>
        <taxon>Salicaceae</taxon>
        <taxon>Saliceae</taxon>
        <taxon>Salix</taxon>
    </lineage>
</organism>
<comment type="similarity">
    <text evidence="7">Belongs to the MIP/aquaporin (TC 1.A.8) family. SIP (TC 1.A.8.10) subfamily.</text>
</comment>
<keyword evidence="2 8" id="KW-0813">Transport</keyword>